<sequence>MITYAKLINWREYGEVIILECLAGEEYIEISTYKNFIYNAHLLKDPVYIRLDSTGRILGINILSP</sequence>
<accession>A0AAX2CH97</accession>
<evidence type="ECO:0008006" key="3">
    <source>
        <dbReference type="Google" id="ProtNLM"/>
    </source>
</evidence>
<gene>
    <name evidence="1" type="ORF">BCB44BAC_02120</name>
</gene>
<proteinExistence type="predicted"/>
<reference evidence="1 2" key="1">
    <citation type="submission" date="2016-08" db="EMBL/GenBank/DDBJ databases">
        <authorList>
            <person name="Loux V."/>
            <person name="Rue O."/>
        </authorList>
    </citation>
    <scope>NUCLEOTIDE SEQUENCE [LARGE SCALE GENOMIC DNA]</scope>
    <source>
        <strain evidence="1 2">AFSSA_08CEB44bac</strain>
    </source>
</reference>
<dbReference type="RefSeq" id="WP_087098735.1">
    <property type="nucleotide sequence ID" value="NZ_CP066179.1"/>
</dbReference>
<comment type="caution">
    <text evidence="1">The sequence shown here is derived from an EMBL/GenBank/DDBJ whole genome shotgun (WGS) entry which is preliminary data.</text>
</comment>
<protein>
    <recommendedName>
        <fullName evidence="3">DUF2283 domain-containing protein</fullName>
    </recommendedName>
</protein>
<dbReference type="EMBL" id="FMIK01000024">
    <property type="protein sequence ID" value="SCL92776.1"/>
    <property type="molecule type" value="Genomic_DNA"/>
</dbReference>
<organism evidence="1 2">
    <name type="scientific">Bacillus cytotoxicus</name>
    <dbReference type="NCBI Taxonomy" id="580165"/>
    <lineage>
        <taxon>Bacteria</taxon>
        <taxon>Bacillati</taxon>
        <taxon>Bacillota</taxon>
        <taxon>Bacilli</taxon>
        <taxon>Bacillales</taxon>
        <taxon>Bacillaceae</taxon>
        <taxon>Bacillus</taxon>
        <taxon>Bacillus cereus group</taxon>
    </lineage>
</organism>
<dbReference type="AlphaFoldDB" id="A0AAX2CH97"/>
<evidence type="ECO:0000313" key="2">
    <source>
        <dbReference type="Proteomes" id="UP000242164"/>
    </source>
</evidence>
<evidence type="ECO:0000313" key="1">
    <source>
        <dbReference type="EMBL" id="SCL92776.1"/>
    </source>
</evidence>
<name>A0AAX2CH97_9BACI</name>
<dbReference type="Proteomes" id="UP000242164">
    <property type="component" value="Unassembled WGS sequence"/>
</dbReference>